<dbReference type="GO" id="GO:0009967">
    <property type="term" value="P:positive regulation of signal transduction"/>
    <property type="evidence" value="ECO:0007669"/>
    <property type="project" value="UniProtKB-ARBA"/>
</dbReference>
<dbReference type="GO" id="GO:0004709">
    <property type="term" value="F:MAP kinase kinase kinase activity"/>
    <property type="evidence" value="ECO:0007669"/>
    <property type="project" value="TreeGrafter"/>
</dbReference>
<dbReference type="STRING" id="2903.R1DPL4"/>
<evidence type="ECO:0000256" key="5">
    <source>
        <dbReference type="ARBA" id="ARBA00022840"/>
    </source>
</evidence>
<accession>A0A0D3INF6</accession>
<dbReference type="HOGENOM" id="CLU_2461536_0_0_1"/>
<dbReference type="RefSeq" id="XP_005765220.1">
    <property type="nucleotide sequence ID" value="XM_005765163.1"/>
</dbReference>
<dbReference type="KEGG" id="ehx:EMIHUDRAFT_58133"/>
<evidence type="ECO:0000313" key="8">
    <source>
        <dbReference type="Proteomes" id="UP000013827"/>
    </source>
</evidence>
<dbReference type="GO" id="GO:0007254">
    <property type="term" value="P:JNK cascade"/>
    <property type="evidence" value="ECO:0007669"/>
    <property type="project" value="TreeGrafter"/>
</dbReference>
<feature type="domain" description="Protein kinase" evidence="6">
    <location>
        <begin position="1"/>
        <end position="89"/>
    </location>
</feature>
<evidence type="ECO:0000259" key="6">
    <source>
        <dbReference type="PROSITE" id="PS50011"/>
    </source>
</evidence>
<keyword evidence="3" id="KW-0547">Nucleotide-binding</keyword>
<dbReference type="AlphaFoldDB" id="A0A0D3INF6"/>
<reference evidence="7" key="2">
    <citation type="submission" date="2024-10" db="UniProtKB">
        <authorList>
            <consortium name="EnsemblProtists"/>
        </authorList>
    </citation>
    <scope>IDENTIFICATION</scope>
</reference>
<dbReference type="Proteomes" id="UP000013827">
    <property type="component" value="Unassembled WGS sequence"/>
</dbReference>
<organism evidence="7 8">
    <name type="scientific">Emiliania huxleyi (strain CCMP1516)</name>
    <dbReference type="NCBI Taxonomy" id="280463"/>
    <lineage>
        <taxon>Eukaryota</taxon>
        <taxon>Haptista</taxon>
        <taxon>Haptophyta</taxon>
        <taxon>Prymnesiophyceae</taxon>
        <taxon>Isochrysidales</taxon>
        <taxon>Noelaerhabdaceae</taxon>
        <taxon>Emiliania</taxon>
    </lineage>
</organism>
<keyword evidence="4" id="KW-0418">Kinase</keyword>
<evidence type="ECO:0000256" key="1">
    <source>
        <dbReference type="ARBA" id="ARBA00022527"/>
    </source>
</evidence>
<dbReference type="PANTHER" id="PTHR46716:SF1">
    <property type="entry name" value="MITOGEN-ACTIVATED PROTEIN KINASE KINASE KINASE 7"/>
    <property type="match status" value="1"/>
</dbReference>
<dbReference type="EnsemblProtists" id="EOD12791">
    <property type="protein sequence ID" value="EOD12791"/>
    <property type="gene ID" value="EMIHUDRAFT_58133"/>
</dbReference>
<protein>
    <recommendedName>
        <fullName evidence="6">Protein kinase domain-containing protein</fullName>
    </recommendedName>
</protein>
<dbReference type="GeneID" id="17258942"/>
<keyword evidence="1" id="KW-0723">Serine/threonine-protein kinase</keyword>
<proteinExistence type="predicted"/>
<dbReference type="Pfam" id="PF00069">
    <property type="entry name" value="Pkinase"/>
    <property type="match status" value="1"/>
</dbReference>
<evidence type="ECO:0000256" key="3">
    <source>
        <dbReference type="ARBA" id="ARBA00022741"/>
    </source>
</evidence>
<dbReference type="Gene3D" id="1.10.510.10">
    <property type="entry name" value="Transferase(Phosphotransferase) domain 1"/>
    <property type="match status" value="1"/>
</dbReference>
<dbReference type="SUPFAM" id="SSF56112">
    <property type="entry name" value="Protein kinase-like (PK-like)"/>
    <property type="match status" value="1"/>
</dbReference>
<dbReference type="PANTHER" id="PTHR46716">
    <property type="entry name" value="MITOGEN-ACTIVATED PROTEIN KINASE KINASE KINASE 7"/>
    <property type="match status" value="1"/>
</dbReference>
<dbReference type="OMA" id="QEANMMS"/>
<dbReference type="eggNOG" id="KOG0598">
    <property type="taxonomic scope" value="Eukaryota"/>
</dbReference>
<dbReference type="InterPro" id="IPR011009">
    <property type="entry name" value="Kinase-like_dom_sf"/>
</dbReference>
<dbReference type="InterPro" id="IPR008271">
    <property type="entry name" value="Ser/Thr_kinase_AS"/>
</dbReference>
<dbReference type="GO" id="GO:0005524">
    <property type="term" value="F:ATP binding"/>
    <property type="evidence" value="ECO:0007669"/>
    <property type="project" value="UniProtKB-KW"/>
</dbReference>
<keyword evidence="8" id="KW-1185">Reference proteome</keyword>
<dbReference type="InterPro" id="IPR000719">
    <property type="entry name" value="Prot_kinase_dom"/>
</dbReference>
<keyword evidence="5" id="KW-0067">ATP-binding</keyword>
<evidence type="ECO:0000256" key="4">
    <source>
        <dbReference type="ARBA" id="ARBA00022777"/>
    </source>
</evidence>
<dbReference type="PROSITE" id="PS00108">
    <property type="entry name" value="PROTEIN_KINASE_ST"/>
    <property type="match status" value="1"/>
</dbReference>
<dbReference type="GO" id="GO:0019899">
    <property type="term" value="F:enzyme binding"/>
    <property type="evidence" value="ECO:0007669"/>
    <property type="project" value="UniProtKB-ARBA"/>
</dbReference>
<evidence type="ECO:0000313" key="7">
    <source>
        <dbReference type="EnsemblProtists" id="EOD12791"/>
    </source>
</evidence>
<name>A0A0D3INF6_EMIH1</name>
<dbReference type="PROSITE" id="PS50011">
    <property type="entry name" value="PROTEIN_KINASE_DOM"/>
    <property type="match status" value="1"/>
</dbReference>
<reference evidence="8" key="1">
    <citation type="journal article" date="2013" name="Nature">
        <title>Pan genome of the phytoplankton Emiliania underpins its global distribution.</title>
        <authorList>
            <person name="Read B.A."/>
            <person name="Kegel J."/>
            <person name="Klute M.J."/>
            <person name="Kuo A."/>
            <person name="Lefebvre S.C."/>
            <person name="Maumus F."/>
            <person name="Mayer C."/>
            <person name="Miller J."/>
            <person name="Monier A."/>
            <person name="Salamov A."/>
            <person name="Young J."/>
            <person name="Aguilar M."/>
            <person name="Claverie J.M."/>
            <person name="Frickenhaus S."/>
            <person name="Gonzalez K."/>
            <person name="Herman E.K."/>
            <person name="Lin Y.C."/>
            <person name="Napier J."/>
            <person name="Ogata H."/>
            <person name="Sarno A.F."/>
            <person name="Shmutz J."/>
            <person name="Schroeder D."/>
            <person name="de Vargas C."/>
            <person name="Verret F."/>
            <person name="von Dassow P."/>
            <person name="Valentin K."/>
            <person name="Van de Peer Y."/>
            <person name="Wheeler G."/>
            <person name="Dacks J.B."/>
            <person name="Delwiche C.F."/>
            <person name="Dyhrman S.T."/>
            <person name="Glockner G."/>
            <person name="John U."/>
            <person name="Richards T."/>
            <person name="Worden A.Z."/>
            <person name="Zhang X."/>
            <person name="Grigoriev I.V."/>
            <person name="Allen A.E."/>
            <person name="Bidle K."/>
            <person name="Borodovsky M."/>
            <person name="Bowler C."/>
            <person name="Brownlee C."/>
            <person name="Cock J.M."/>
            <person name="Elias M."/>
            <person name="Gladyshev V.N."/>
            <person name="Groth M."/>
            <person name="Guda C."/>
            <person name="Hadaegh A."/>
            <person name="Iglesias-Rodriguez M.D."/>
            <person name="Jenkins J."/>
            <person name="Jones B.M."/>
            <person name="Lawson T."/>
            <person name="Leese F."/>
            <person name="Lindquist E."/>
            <person name="Lobanov A."/>
            <person name="Lomsadze A."/>
            <person name="Malik S.B."/>
            <person name="Marsh M.E."/>
            <person name="Mackinder L."/>
            <person name="Mock T."/>
            <person name="Mueller-Roeber B."/>
            <person name="Pagarete A."/>
            <person name="Parker M."/>
            <person name="Probert I."/>
            <person name="Quesneville H."/>
            <person name="Raines C."/>
            <person name="Rensing S.A."/>
            <person name="Riano-Pachon D.M."/>
            <person name="Richier S."/>
            <person name="Rokitta S."/>
            <person name="Shiraiwa Y."/>
            <person name="Soanes D.M."/>
            <person name="van der Giezen M."/>
            <person name="Wahlund T.M."/>
            <person name="Williams B."/>
            <person name="Wilson W."/>
            <person name="Wolfe G."/>
            <person name="Wurch L.L."/>
        </authorList>
    </citation>
    <scope>NUCLEOTIDE SEQUENCE</scope>
</reference>
<keyword evidence="2" id="KW-0808">Transferase</keyword>
<dbReference type="PaxDb" id="2903-EOD12791"/>
<evidence type="ECO:0000256" key="2">
    <source>
        <dbReference type="ARBA" id="ARBA00022679"/>
    </source>
</evidence>
<dbReference type="GO" id="GO:0006955">
    <property type="term" value="P:immune response"/>
    <property type="evidence" value="ECO:0007669"/>
    <property type="project" value="TreeGrafter"/>
</dbReference>
<sequence length="89" mass="10139">LSFMRQIAEAMKHLHMLGITHRDLKPDNVMVHADLSIRLGDFGQARQEANMMSNMPGSAYYMAPEALQGVDYRKCADVYSYAITCWEIL</sequence>